<dbReference type="PANTHER" id="PTHR22926">
    <property type="entry name" value="PHOSPHO-N-ACETYLMURAMOYL-PENTAPEPTIDE-TRANSFERASE"/>
    <property type="match status" value="1"/>
</dbReference>
<dbReference type="EMBL" id="JAFCNB010000007">
    <property type="protein sequence ID" value="MBP2705196.1"/>
    <property type="molecule type" value="Genomic_DNA"/>
</dbReference>
<feature type="compositionally biased region" description="Basic and acidic residues" evidence="8">
    <location>
        <begin position="412"/>
        <end position="430"/>
    </location>
</feature>
<name>A0A940WGP0_9ACTN</name>
<evidence type="ECO:0000256" key="1">
    <source>
        <dbReference type="ARBA" id="ARBA00004651"/>
    </source>
</evidence>
<proteinExistence type="predicted"/>
<comment type="caution">
    <text evidence="10">The sequence shown here is derived from an EMBL/GenBank/DDBJ whole genome shotgun (WGS) entry which is preliminary data.</text>
</comment>
<feature type="region of interest" description="Disordered" evidence="8">
    <location>
        <begin position="393"/>
        <end position="430"/>
    </location>
</feature>
<feature type="transmembrane region" description="Helical" evidence="9">
    <location>
        <begin position="111"/>
        <end position="133"/>
    </location>
</feature>
<keyword evidence="5 9" id="KW-1133">Transmembrane helix</keyword>
<evidence type="ECO:0000313" key="11">
    <source>
        <dbReference type="Proteomes" id="UP000674234"/>
    </source>
</evidence>
<evidence type="ECO:0000256" key="2">
    <source>
        <dbReference type="ARBA" id="ARBA00022475"/>
    </source>
</evidence>
<feature type="transmembrane region" description="Helical" evidence="9">
    <location>
        <begin position="318"/>
        <end position="337"/>
    </location>
</feature>
<keyword evidence="7" id="KW-0460">Magnesium</keyword>
<dbReference type="PANTHER" id="PTHR22926:SF3">
    <property type="entry name" value="UNDECAPRENYL-PHOSPHATE ALPHA-N-ACETYLGLUCOSAMINYL 1-PHOSPHATE TRANSFERASE"/>
    <property type="match status" value="1"/>
</dbReference>
<comment type="subcellular location">
    <subcellularLocation>
        <location evidence="1">Cell membrane</location>
        <topology evidence="1">Multi-pass membrane protein</topology>
    </subcellularLocation>
</comment>
<sequence length="430" mass="45216">MRFYFLLALVAAAVTYLLVPPVRVFALRIGAAPEVRDRDVHKVPIPRLGGLAMFGGMAAGILVATRLPYVGDAFSSGQSGQTVIALLSAATLIVVTGFLDDWLGMDALVKLGGQVGAGGLLVYFGMYLPFLPLPQFMGGATGLDSTLRTVITILIVVVVINAVNFVDGLDGLAAGIVGIAAMATFAYSIVLSQTSSGSRINVTAAIAAILIGMCLGFLPHNFNPAKIFMGDTGAMLIGLLLATSLITITSSVEPNASINRFPVILPLLLPVAVMVLPLADLIMAVVRRTSAGLSPFAPDRGHLHHRLLDIGHSHRRSVLIMYAWTFLFAFTIVGLSVSGVPLVLFPLTILLAVGVLVVMALPRWRSRRDALRYRKIGAHAAVPAAPVGDAAASEIPAQAPARASLPRPAMPGDKHVAGPRHDQVAGRKTR</sequence>
<dbReference type="GO" id="GO:0071555">
    <property type="term" value="P:cell wall organization"/>
    <property type="evidence" value="ECO:0007669"/>
    <property type="project" value="TreeGrafter"/>
</dbReference>
<evidence type="ECO:0000256" key="8">
    <source>
        <dbReference type="SAM" id="MobiDB-lite"/>
    </source>
</evidence>
<dbReference type="CDD" id="cd06853">
    <property type="entry name" value="GT_WecA_like"/>
    <property type="match status" value="1"/>
</dbReference>
<evidence type="ECO:0000313" key="10">
    <source>
        <dbReference type="EMBL" id="MBP2705196.1"/>
    </source>
</evidence>
<reference evidence="10" key="1">
    <citation type="submission" date="2021-02" db="EMBL/GenBank/DDBJ databases">
        <title>Draft genome sequence of Microbispora sp. RL4-1S isolated from rice leaves in Thailand.</title>
        <authorList>
            <person name="Muangham S."/>
            <person name="Duangmal K."/>
        </authorList>
    </citation>
    <scope>NUCLEOTIDE SEQUENCE</scope>
    <source>
        <strain evidence="10">RL4-1S</strain>
    </source>
</reference>
<dbReference type="GO" id="GO:0016780">
    <property type="term" value="F:phosphotransferase activity, for other substituted phosphate groups"/>
    <property type="evidence" value="ECO:0007669"/>
    <property type="project" value="InterPro"/>
</dbReference>
<feature type="binding site" evidence="7">
    <location>
        <position position="164"/>
    </location>
    <ligand>
        <name>Mg(2+)</name>
        <dbReference type="ChEBI" id="CHEBI:18420"/>
    </ligand>
</feature>
<dbReference type="InterPro" id="IPR000715">
    <property type="entry name" value="Glycosyl_transferase_4"/>
</dbReference>
<keyword evidence="6 9" id="KW-0472">Membrane</keyword>
<feature type="transmembrane region" description="Helical" evidence="9">
    <location>
        <begin position="145"/>
        <end position="166"/>
    </location>
</feature>
<keyword evidence="11" id="KW-1185">Reference proteome</keyword>
<evidence type="ECO:0000256" key="9">
    <source>
        <dbReference type="SAM" id="Phobius"/>
    </source>
</evidence>
<evidence type="ECO:0000256" key="5">
    <source>
        <dbReference type="ARBA" id="ARBA00022989"/>
    </source>
</evidence>
<keyword evidence="7" id="KW-0479">Metal-binding</keyword>
<organism evidence="10 11">
    <name type="scientific">Microbispora oryzae</name>
    <dbReference type="NCBI Taxonomy" id="2806554"/>
    <lineage>
        <taxon>Bacteria</taxon>
        <taxon>Bacillati</taxon>
        <taxon>Actinomycetota</taxon>
        <taxon>Actinomycetes</taxon>
        <taxon>Streptosporangiales</taxon>
        <taxon>Streptosporangiaceae</taxon>
        <taxon>Microbispora</taxon>
    </lineage>
</organism>
<evidence type="ECO:0000256" key="3">
    <source>
        <dbReference type="ARBA" id="ARBA00022679"/>
    </source>
</evidence>
<dbReference type="RefSeq" id="WP_210156489.1">
    <property type="nucleotide sequence ID" value="NZ_JAFCNB010000007.1"/>
</dbReference>
<evidence type="ECO:0000256" key="7">
    <source>
        <dbReference type="PIRSR" id="PIRSR600715-1"/>
    </source>
</evidence>
<feature type="transmembrane region" description="Helical" evidence="9">
    <location>
        <begin position="202"/>
        <end position="222"/>
    </location>
</feature>
<feature type="compositionally biased region" description="Low complexity" evidence="8">
    <location>
        <begin position="393"/>
        <end position="403"/>
    </location>
</feature>
<comment type="cofactor">
    <cofactor evidence="7">
        <name>Mg(2+)</name>
        <dbReference type="ChEBI" id="CHEBI:18420"/>
    </cofactor>
</comment>
<dbReference type="GO" id="GO:0044038">
    <property type="term" value="P:cell wall macromolecule biosynthetic process"/>
    <property type="evidence" value="ECO:0007669"/>
    <property type="project" value="TreeGrafter"/>
</dbReference>
<accession>A0A940WGP0</accession>
<protein>
    <submittedName>
        <fullName evidence="10">Undecaprenyl/decaprenyl-phosphate alpha-N-acetylglucosaminyl 1-phosphate transferase</fullName>
    </submittedName>
</protein>
<feature type="binding site" evidence="7">
    <location>
        <position position="231"/>
    </location>
    <ligand>
        <name>Mg(2+)</name>
        <dbReference type="ChEBI" id="CHEBI:18420"/>
    </ligand>
</feature>
<feature type="transmembrane region" description="Helical" evidence="9">
    <location>
        <begin position="343"/>
        <end position="364"/>
    </location>
</feature>
<feature type="transmembrane region" description="Helical" evidence="9">
    <location>
        <begin position="172"/>
        <end position="190"/>
    </location>
</feature>
<dbReference type="Pfam" id="PF00953">
    <property type="entry name" value="Glycos_transf_4"/>
    <property type="match status" value="1"/>
</dbReference>
<keyword evidence="3 10" id="KW-0808">Transferase</keyword>
<feature type="transmembrane region" description="Helical" evidence="9">
    <location>
        <begin position="263"/>
        <end position="286"/>
    </location>
</feature>
<dbReference type="GO" id="GO:0046872">
    <property type="term" value="F:metal ion binding"/>
    <property type="evidence" value="ECO:0007669"/>
    <property type="project" value="UniProtKB-KW"/>
</dbReference>
<evidence type="ECO:0000256" key="4">
    <source>
        <dbReference type="ARBA" id="ARBA00022692"/>
    </source>
</evidence>
<dbReference type="Proteomes" id="UP000674234">
    <property type="component" value="Unassembled WGS sequence"/>
</dbReference>
<feature type="transmembrane region" description="Helical" evidence="9">
    <location>
        <begin position="82"/>
        <end position="99"/>
    </location>
</feature>
<gene>
    <name evidence="10" type="ORF">JOL79_15375</name>
</gene>
<feature type="transmembrane region" description="Helical" evidence="9">
    <location>
        <begin position="50"/>
        <end position="70"/>
    </location>
</feature>
<dbReference type="AlphaFoldDB" id="A0A940WGP0"/>
<dbReference type="GO" id="GO:0009103">
    <property type="term" value="P:lipopolysaccharide biosynthetic process"/>
    <property type="evidence" value="ECO:0007669"/>
    <property type="project" value="TreeGrafter"/>
</dbReference>
<dbReference type="GO" id="GO:0005886">
    <property type="term" value="C:plasma membrane"/>
    <property type="evidence" value="ECO:0007669"/>
    <property type="project" value="UniProtKB-SubCell"/>
</dbReference>
<keyword evidence="2" id="KW-1003">Cell membrane</keyword>
<keyword evidence="4 9" id="KW-0812">Transmembrane</keyword>
<evidence type="ECO:0000256" key="6">
    <source>
        <dbReference type="ARBA" id="ARBA00023136"/>
    </source>
</evidence>